<evidence type="ECO:0000259" key="5">
    <source>
        <dbReference type="Pfam" id="PF01464"/>
    </source>
</evidence>
<dbReference type="InterPro" id="IPR008939">
    <property type="entry name" value="Lytic_TGlycosylase_superhlx_U"/>
</dbReference>
<dbReference type="InterPro" id="IPR008258">
    <property type="entry name" value="Transglycosylase_SLT_dom_1"/>
</dbReference>
<comment type="similarity">
    <text evidence="1">Belongs to the transglycosylase Slt family.</text>
</comment>
<name>A0ABQ1QMJ8_9RHOB</name>
<proteinExistence type="inferred from homology"/>
<dbReference type="PANTHER" id="PTHR37423:SF2">
    <property type="entry name" value="MEMBRANE-BOUND LYTIC MUREIN TRANSGLYCOSYLASE C"/>
    <property type="match status" value="1"/>
</dbReference>
<accession>A0ABQ1QMJ8</accession>
<organism evidence="6 7">
    <name type="scientific">Sinisalibacter lacisalsi</name>
    <dbReference type="NCBI Taxonomy" id="1526570"/>
    <lineage>
        <taxon>Bacteria</taxon>
        <taxon>Pseudomonadati</taxon>
        <taxon>Pseudomonadota</taxon>
        <taxon>Alphaproteobacteria</taxon>
        <taxon>Rhodobacterales</taxon>
        <taxon>Roseobacteraceae</taxon>
        <taxon>Sinisalibacter</taxon>
    </lineage>
</organism>
<dbReference type="Gene3D" id="1.25.20.10">
    <property type="entry name" value="Bacterial muramidases"/>
    <property type="match status" value="1"/>
</dbReference>
<dbReference type="EMBL" id="BMGI01000003">
    <property type="protein sequence ID" value="GGD36726.1"/>
    <property type="molecule type" value="Genomic_DNA"/>
</dbReference>
<evidence type="ECO:0000256" key="3">
    <source>
        <dbReference type="ARBA" id="ARBA00022729"/>
    </source>
</evidence>
<dbReference type="Proteomes" id="UP000617355">
    <property type="component" value="Unassembled WGS sequence"/>
</dbReference>
<comment type="similarity">
    <text evidence="2">Belongs to the virb1 family.</text>
</comment>
<evidence type="ECO:0000313" key="6">
    <source>
        <dbReference type="EMBL" id="GGD36726.1"/>
    </source>
</evidence>
<dbReference type="PANTHER" id="PTHR37423">
    <property type="entry name" value="SOLUBLE LYTIC MUREIN TRANSGLYCOSYLASE-RELATED"/>
    <property type="match status" value="1"/>
</dbReference>
<protein>
    <submittedName>
        <fullName evidence="6">Lytic transglycosylase</fullName>
    </submittedName>
</protein>
<dbReference type="Gene3D" id="1.10.530.10">
    <property type="match status" value="1"/>
</dbReference>
<dbReference type="SUPFAM" id="SSF48435">
    <property type="entry name" value="Bacterial muramidases"/>
    <property type="match status" value="1"/>
</dbReference>
<feature type="signal peptide" evidence="4">
    <location>
        <begin position="1"/>
        <end position="28"/>
    </location>
</feature>
<dbReference type="CDD" id="cd13401">
    <property type="entry name" value="Slt70-like"/>
    <property type="match status" value="1"/>
</dbReference>
<dbReference type="InterPro" id="IPR000189">
    <property type="entry name" value="Transglyc_AS"/>
</dbReference>
<feature type="domain" description="Transglycosylase SLT" evidence="5">
    <location>
        <begin position="499"/>
        <end position="602"/>
    </location>
</feature>
<sequence length="656" mass="72683">MVRKMKFLLRLVLAPALFALGLSAPAAAQDAAEVAALERGLELMRSGDWDGALAAAGPPGSVARDIVQWNRLRASRGEFSESLDFLRRNPDWPGLALLRERSEKTIPEDASAAAVLDFFIAQKPETGLGSLRFAQALWDTGAKQEAMAEAIRGWTSFGLSQEEEDQFMVDWPQTLASHHWARMDMLLWRGLTAQAERQMARVDAAQQALARARIALRNDENGVDALIAAVPTNLASDPGLAYERFLWRARKGRNADAIELLLERSDTAASLGRPEAWASWRSVLARWAMREDDGRTAYRIAASHQIADDSEDRSELEWLAGYIALRKLGDAETALRHFRDFKGGVESPISLGRAGYWEGRALEALGRAEEARAAYTRAGQHQSAFYGILAAEKAGIAMDAALTGAETFPGYQQAAFWNTTVMQAARLLLAAEERYLAERMVIQLSEGLDRTGLGQLMQWAEDANAPYLQLKLAKYALRFHGTLLNRPYFPTPEIGSGNRTVTRALEMAIARRESEFDPGARSGVGALGLMQLMPGTAQDMARRLDIDHAPARLTSEMAYNTRLGSEYLAYLIEQFGRNPVLIAVAYNAGPGRARSWSERMGNPGDPAIDVIDWIEHIPFTETRNYVMRVTESLPNYRARLTGQTEAIAFTQELKRR</sequence>
<evidence type="ECO:0000256" key="4">
    <source>
        <dbReference type="SAM" id="SignalP"/>
    </source>
</evidence>
<reference evidence="7" key="1">
    <citation type="journal article" date="2019" name="Int. J. Syst. Evol. Microbiol.">
        <title>The Global Catalogue of Microorganisms (GCM) 10K type strain sequencing project: providing services to taxonomists for standard genome sequencing and annotation.</title>
        <authorList>
            <consortium name="The Broad Institute Genomics Platform"/>
            <consortium name="The Broad Institute Genome Sequencing Center for Infectious Disease"/>
            <person name="Wu L."/>
            <person name="Ma J."/>
        </authorList>
    </citation>
    <scope>NUCLEOTIDE SEQUENCE [LARGE SCALE GENOMIC DNA]</scope>
    <source>
        <strain evidence="7">CGMCC 1.12922</strain>
    </source>
</reference>
<evidence type="ECO:0000256" key="1">
    <source>
        <dbReference type="ARBA" id="ARBA00007734"/>
    </source>
</evidence>
<gene>
    <name evidence="6" type="ORF">GCM10011358_20730</name>
</gene>
<dbReference type="SUPFAM" id="SSF53955">
    <property type="entry name" value="Lysozyme-like"/>
    <property type="match status" value="1"/>
</dbReference>
<dbReference type="InterPro" id="IPR023346">
    <property type="entry name" value="Lysozyme-like_dom_sf"/>
</dbReference>
<evidence type="ECO:0000313" key="7">
    <source>
        <dbReference type="Proteomes" id="UP000617355"/>
    </source>
</evidence>
<comment type="caution">
    <text evidence="6">The sequence shown here is derived from an EMBL/GenBank/DDBJ whole genome shotgun (WGS) entry which is preliminary data.</text>
</comment>
<keyword evidence="7" id="KW-1185">Reference proteome</keyword>
<dbReference type="Pfam" id="PF01464">
    <property type="entry name" value="SLT"/>
    <property type="match status" value="1"/>
</dbReference>
<evidence type="ECO:0000256" key="2">
    <source>
        <dbReference type="ARBA" id="ARBA00009387"/>
    </source>
</evidence>
<feature type="chain" id="PRO_5045986008" evidence="4">
    <location>
        <begin position="29"/>
        <end position="656"/>
    </location>
</feature>
<dbReference type="PROSITE" id="PS00922">
    <property type="entry name" value="TRANSGLYCOSYLASE"/>
    <property type="match status" value="1"/>
</dbReference>
<keyword evidence="3 4" id="KW-0732">Signal</keyword>